<evidence type="ECO:0000313" key="3">
    <source>
        <dbReference type="Proteomes" id="UP000182961"/>
    </source>
</evidence>
<protein>
    <recommendedName>
        <fullName evidence="4">Nucleotidyltransferase</fullName>
    </recommendedName>
</protein>
<evidence type="ECO:0008006" key="4">
    <source>
        <dbReference type="Google" id="ProtNLM"/>
    </source>
</evidence>
<dbReference type="Pfam" id="PF18144">
    <property type="entry name" value="SMODS"/>
    <property type="match status" value="1"/>
</dbReference>
<dbReference type="eggNOG" id="ENOG502Z8M4">
    <property type="taxonomic scope" value="Bacteria"/>
</dbReference>
<dbReference type="AlphaFoldDB" id="A0A1I4V2M0"/>
<dbReference type="GO" id="GO:0051607">
    <property type="term" value="P:defense response to virus"/>
    <property type="evidence" value="ECO:0007669"/>
    <property type="project" value="UniProtKB-KW"/>
</dbReference>
<dbReference type="GO" id="GO:0016779">
    <property type="term" value="F:nucleotidyltransferase activity"/>
    <property type="evidence" value="ECO:0007669"/>
    <property type="project" value="InterPro"/>
</dbReference>
<dbReference type="RefSeq" id="WP_024979915.1">
    <property type="nucleotide sequence ID" value="NZ_CBCRUM010000003.1"/>
</dbReference>
<name>A0A1I4V2M0_9FLAO</name>
<evidence type="ECO:0000313" key="2">
    <source>
        <dbReference type="EMBL" id="SFM95487.1"/>
    </source>
</evidence>
<evidence type="ECO:0000256" key="1">
    <source>
        <dbReference type="ARBA" id="ARBA00023118"/>
    </source>
</evidence>
<organism evidence="2 3">
    <name type="scientific">Flavobacterium succinicans</name>
    <dbReference type="NCBI Taxonomy" id="29536"/>
    <lineage>
        <taxon>Bacteria</taxon>
        <taxon>Pseudomonadati</taxon>
        <taxon>Bacteroidota</taxon>
        <taxon>Flavobacteriia</taxon>
        <taxon>Flavobacteriales</taxon>
        <taxon>Flavobacteriaceae</taxon>
        <taxon>Flavobacterium</taxon>
    </lineage>
</organism>
<reference evidence="3" key="1">
    <citation type="submission" date="2016-10" db="EMBL/GenBank/DDBJ databases">
        <authorList>
            <person name="Varghese N."/>
            <person name="Submissions S."/>
        </authorList>
    </citation>
    <scope>NUCLEOTIDE SEQUENCE [LARGE SCALE GENOMIC DNA]</scope>
    <source>
        <strain evidence="3">DSM 4002</strain>
    </source>
</reference>
<keyword evidence="1" id="KW-0051">Antiviral defense</keyword>
<keyword evidence="3" id="KW-1185">Reference proteome</keyword>
<sequence>MKNNMKKYTEQEYQKEELLAIIASNLELDATRQQQMKSAYTAVTDVLSNDEAFFKDYKINVYAQGSLLIGTTIKPLSGQEFDLDIVLHIESSYLNHTPSEIYDALYRVLSNHDTYKPLLEKKNRCVRIDYNSDFHMDILPGCIITINNNRLMIAENERRNSWSRTNPKDYGTWFKEIAERNKGSFILNERYNLMLKATVETEDLPLEVYQKTPLQSTVQIVKRYRDLYYQDIDTSKMPAVSSIVLTTLIAQCHEGNLSIQEALVNATQKLRKLAEGYKLRKEKFAVYNPVDDHEDKDKRENFTDSWEDKHYNSFVAFVEDFAKKLNAFLNNGTNETSYKELFGNGFYKQNIQTLVKLEERVKGNTQFATLLAGNAYTDNRGNINTTTGVRNGSHGFFAQP</sequence>
<dbReference type="Proteomes" id="UP000182961">
    <property type="component" value="Unassembled WGS sequence"/>
</dbReference>
<dbReference type="InterPro" id="IPR006116">
    <property type="entry name" value="NT_2-5OAS_ClassI-CCAase"/>
</dbReference>
<dbReference type="CDD" id="cd05400">
    <property type="entry name" value="NT_2-5OAS_ClassI-CCAase"/>
    <property type="match status" value="1"/>
</dbReference>
<gene>
    <name evidence="2" type="ORF">SAMN05444143_10499</name>
</gene>
<dbReference type="EMBL" id="FOUT01000004">
    <property type="protein sequence ID" value="SFM95487.1"/>
    <property type="molecule type" value="Genomic_DNA"/>
</dbReference>
<accession>A0A1I4V2M0</accession>
<proteinExistence type="predicted"/>